<dbReference type="NCBIfam" id="TIGR02284">
    <property type="entry name" value="PA2169 family four-helix-bundle protein"/>
    <property type="match status" value="1"/>
</dbReference>
<dbReference type="Proteomes" id="UP001499909">
    <property type="component" value="Unassembled WGS sequence"/>
</dbReference>
<sequence length="235" mass="25448">MDNPQNSGRTGQNDYGQNDYGQSYSSTSTSTSTDTLADKAAQWLNKGSMGEMLGKLSTTQKVLGGALLVLGAGALLRGSKGGSAAKSAAKGGQAGTLNELLYFVNDRIEGYQRAADESQDAQLSGYYKQLVSQSQQFSNELNGYLRQQGGERQTSTTAKGKLYRVWMDAKAAVTGHDEKAILGSNVYGEEWALKAYQEALDDHTLTGTLRQAVERQYGQSQKTYKELQKLESQQA</sequence>
<feature type="region of interest" description="Disordered" evidence="1">
    <location>
        <begin position="1"/>
        <end position="35"/>
    </location>
</feature>
<dbReference type="Pfam" id="PF09537">
    <property type="entry name" value="DUF2383"/>
    <property type="match status" value="1"/>
</dbReference>
<gene>
    <name evidence="3" type="ORF">GCM10022406_24200</name>
</gene>
<reference evidence="4" key="1">
    <citation type="journal article" date="2019" name="Int. J. Syst. Evol. Microbiol.">
        <title>The Global Catalogue of Microorganisms (GCM) 10K type strain sequencing project: providing services to taxonomists for standard genome sequencing and annotation.</title>
        <authorList>
            <consortium name="The Broad Institute Genomics Platform"/>
            <consortium name="The Broad Institute Genome Sequencing Center for Infectious Disease"/>
            <person name="Wu L."/>
            <person name="Ma J."/>
        </authorList>
    </citation>
    <scope>NUCLEOTIDE SEQUENCE [LARGE SCALE GENOMIC DNA]</scope>
    <source>
        <strain evidence="4">JCM 17214</strain>
    </source>
</reference>
<accession>A0ABP7N7L1</accession>
<dbReference type="EMBL" id="BAABDH010000040">
    <property type="protein sequence ID" value="GAA3939210.1"/>
    <property type="molecule type" value="Genomic_DNA"/>
</dbReference>
<dbReference type="RefSeq" id="WP_345114065.1">
    <property type="nucleotide sequence ID" value="NZ_BAABDH010000040.1"/>
</dbReference>
<keyword evidence="4" id="KW-1185">Reference proteome</keyword>
<feature type="compositionally biased region" description="Low complexity" evidence="1">
    <location>
        <begin position="25"/>
        <end position="35"/>
    </location>
</feature>
<dbReference type="InterPro" id="IPR011971">
    <property type="entry name" value="CHP02284"/>
</dbReference>
<comment type="caution">
    <text evidence="3">The sequence shown here is derived from an EMBL/GenBank/DDBJ whole genome shotgun (WGS) entry which is preliminary data.</text>
</comment>
<evidence type="ECO:0000259" key="2">
    <source>
        <dbReference type="Pfam" id="PF09537"/>
    </source>
</evidence>
<dbReference type="InterPro" id="IPR019052">
    <property type="entry name" value="DUF2383"/>
</dbReference>
<dbReference type="Gene3D" id="1.20.1260.10">
    <property type="match status" value="1"/>
</dbReference>
<evidence type="ECO:0000313" key="4">
    <source>
        <dbReference type="Proteomes" id="UP001499909"/>
    </source>
</evidence>
<feature type="domain" description="DUF2383" evidence="2">
    <location>
        <begin position="96"/>
        <end position="201"/>
    </location>
</feature>
<organism evidence="3 4">
    <name type="scientific">Hymenobacter algoricola</name>
    <dbReference type="NCBI Taxonomy" id="486267"/>
    <lineage>
        <taxon>Bacteria</taxon>
        <taxon>Pseudomonadati</taxon>
        <taxon>Bacteroidota</taxon>
        <taxon>Cytophagia</taxon>
        <taxon>Cytophagales</taxon>
        <taxon>Hymenobacteraceae</taxon>
        <taxon>Hymenobacter</taxon>
    </lineage>
</organism>
<evidence type="ECO:0000256" key="1">
    <source>
        <dbReference type="SAM" id="MobiDB-lite"/>
    </source>
</evidence>
<dbReference type="InterPro" id="IPR012347">
    <property type="entry name" value="Ferritin-like"/>
</dbReference>
<evidence type="ECO:0000313" key="3">
    <source>
        <dbReference type="EMBL" id="GAA3939210.1"/>
    </source>
</evidence>
<proteinExistence type="predicted"/>
<name>A0ABP7N7L1_9BACT</name>
<protein>
    <recommendedName>
        <fullName evidence="2">DUF2383 domain-containing protein</fullName>
    </recommendedName>
</protein>
<feature type="compositionally biased region" description="Polar residues" evidence="1">
    <location>
        <begin position="1"/>
        <end position="24"/>
    </location>
</feature>